<dbReference type="STRING" id="760192.Halhy_1135"/>
<gene>
    <name evidence="1" type="ordered locus">Halhy_1135</name>
</gene>
<reference key="2">
    <citation type="submission" date="2011-04" db="EMBL/GenBank/DDBJ databases">
        <title>Complete sequence of chromosome of Haliscomenobacter hydrossis DSM 1100.</title>
        <authorList>
            <consortium name="US DOE Joint Genome Institute (JGI-PGF)"/>
            <person name="Lucas S."/>
            <person name="Han J."/>
            <person name="Lapidus A."/>
            <person name="Bruce D."/>
            <person name="Goodwin L."/>
            <person name="Pitluck S."/>
            <person name="Peters L."/>
            <person name="Kyrpides N."/>
            <person name="Mavromatis K."/>
            <person name="Ivanova N."/>
            <person name="Ovchinnikova G."/>
            <person name="Pagani I."/>
            <person name="Daligault H."/>
            <person name="Detter J.C."/>
            <person name="Han C."/>
            <person name="Land M."/>
            <person name="Hauser L."/>
            <person name="Markowitz V."/>
            <person name="Cheng J.-F."/>
            <person name="Hugenholtz P."/>
            <person name="Woyke T."/>
            <person name="Wu D."/>
            <person name="Verbarg S."/>
            <person name="Frueling A."/>
            <person name="Brambilla E."/>
            <person name="Klenk H.-P."/>
            <person name="Eisen J.A."/>
        </authorList>
    </citation>
    <scope>NUCLEOTIDE SEQUENCE</scope>
    <source>
        <strain>DSM 1100</strain>
    </source>
</reference>
<sequence>MLHLSQNLICLNLLRYYLWFITLSTSIPTAAQVQKGQFHLGGEFQASTNLQQQFYINTSIQISAGLMTSPKWSIGLGLPIQYNGGNGYSNIVVPGIATFVRRYIDLKSNFFLIFHAELGSTFNFQAYRKSIDFSARFSPAINYFISPRFGVEASFAEVSHSFHSYNTNDSKLQWQNSKFWFYVRPRFSLRYYFLKKGGEAIALNY</sequence>
<proteinExistence type="predicted"/>
<dbReference type="Proteomes" id="UP000008461">
    <property type="component" value="Chromosome"/>
</dbReference>
<dbReference type="AlphaFoldDB" id="F4KRP4"/>
<dbReference type="EMBL" id="CP002691">
    <property type="protein sequence ID" value="AEE49033.1"/>
    <property type="molecule type" value="Genomic_DNA"/>
</dbReference>
<protein>
    <recommendedName>
        <fullName evidence="3">Outer membrane protein beta-barrel domain-containing protein</fullName>
    </recommendedName>
</protein>
<dbReference type="OrthoDB" id="945117at2"/>
<name>F4KRP4_HALH1</name>
<dbReference type="KEGG" id="hhy:Halhy_1135"/>
<evidence type="ECO:0000313" key="2">
    <source>
        <dbReference type="Proteomes" id="UP000008461"/>
    </source>
</evidence>
<organism evidence="1 2">
    <name type="scientific">Haliscomenobacter hydrossis (strain ATCC 27775 / DSM 1100 / LMG 10767 / O)</name>
    <dbReference type="NCBI Taxonomy" id="760192"/>
    <lineage>
        <taxon>Bacteria</taxon>
        <taxon>Pseudomonadati</taxon>
        <taxon>Bacteroidota</taxon>
        <taxon>Saprospiria</taxon>
        <taxon>Saprospirales</taxon>
        <taxon>Haliscomenobacteraceae</taxon>
        <taxon>Haliscomenobacter</taxon>
    </lineage>
</organism>
<keyword evidence="2" id="KW-1185">Reference proteome</keyword>
<reference evidence="1 2" key="1">
    <citation type="journal article" date="2011" name="Stand. Genomic Sci.">
        <title>Complete genome sequence of Haliscomenobacter hydrossis type strain (O).</title>
        <authorList>
            <consortium name="US DOE Joint Genome Institute (JGI-PGF)"/>
            <person name="Daligault H."/>
            <person name="Lapidus A."/>
            <person name="Zeytun A."/>
            <person name="Nolan M."/>
            <person name="Lucas S."/>
            <person name="Del Rio T.G."/>
            <person name="Tice H."/>
            <person name="Cheng J.F."/>
            <person name="Tapia R."/>
            <person name="Han C."/>
            <person name="Goodwin L."/>
            <person name="Pitluck S."/>
            <person name="Liolios K."/>
            <person name="Pagani I."/>
            <person name="Ivanova N."/>
            <person name="Huntemann M."/>
            <person name="Mavromatis K."/>
            <person name="Mikhailova N."/>
            <person name="Pati A."/>
            <person name="Chen A."/>
            <person name="Palaniappan K."/>
            <person name="Land M."/>
            <person name="Hauser L."/>
            <person name="Brambilla E.M."/>
            <person name="Rohde M."/>
            <person name="Verbarg S."/>
            <person name="Goker M."/>
            <person name="Bristow J."/>
            <person name="Eisen J.A."/>
            <person name="Markowitz V."/>
            <person name="Hugenholtz P."/>
            <person name="Kyrpides N.C."/>
            <person name="Klenk H.P."/>
            <person name="Woyke T."/>
        </authorList>
    </citation>
    <scope>NUCLEOTIDE SEQUENCE [LARGE SCALE GENOMIC DNA]</scope>
    <source>
        <strain evidence="2">ATCC 27775 / DSM 1100 / LMG 10767 / O</strain>
    </source>
</reference>
<dbReference type="RefSeq" id="WP_013763588.1">
    <property type="nucleotide sequence ID" value="NC_015510.1"/>
</dbReference>
<dbReference type="HOGENOM" id="CLU_1335970_0_0_10"/>
<accession>F4KRP4</accession>
<evidence type="ECO:0008006" key="3">
    <source>
        <dbReference type="Google" id="ProtNLM"/>
    </source>
</evidence>
<evidence type="ECO:0000313" key="1">
    <source>
        <dbReference type="EMBL" id="AEE49033.1"/>
    </source>
</evidence>